<dbReference type="OrthoDB" id="288532at2"/>
<accession>A0A1X7A9S0</accession>
<name>A0A1X7A9S0_9RHOB</name>
<dbReference type="GO" id="GO:0008146">
    <property type="term" value="F:sulfotransferase activity"/>
    <property type="evidence" value="ECO:0007669"/>
    <property type="project" value="InterPro"/>
</dbReference>
<keyword evidence="2" id="KW-1185">Reference proteome</keyword>
<dbReference type="Gene3D" id="3.40.50.300">
    <property type="entry name" value="P-loop containing nucleotide triphosphate hydrolases"/>
    <property type="match status" value="1"/>
</dbReference>
<gene>
    <name evidence="1" type="ORF">RUM8411_03928</name>
</gene>
<organism evidence="1 2">
    <name type="scientific">Ruegeria meonggei</name>
    <dbReference type="NCBI Taxonomy" id="1446476"/>
    <lineage>
        <taxon>Bacteria</taxon>
        <taxon>Pseudomonadati</taxon>
        <taxon>Pseudomonadota</taxon>
        <taxon>Alphaproteobacteria</taxon>
        <taxon>Rhodobacterales</taxon>
        <taxon>Roseobacteraceae</taxon>
        <taxon>Ruegeria</taxon>
    </lineage>
</organism>
<dbReference type="Pfam" id="PF03567">
    <property type="entry name" value="Sulfotransfer_2"/>
    <property type="match status" value="1"/>
</dbReference>
<keyword evidence="1" id="KW-0808">Transferase</keyword>
<protein>
    <submittedName>
        <fullName evidence="1">Sulfotransferase family protein</fullName>
    </submittedName>
</protein>
<evidence type="ECO:0000313" key="1">
    <source>
        <dbReference type="EMBL" id="SLN73857.1"/>
    </source>
</evidence>
<reference evidence="2" key="1">
    <citation type="submission" date="2017-03" db="EMBL/GenBank/DDBJ databases">
        <authorList>
            <person name="Rodrigo-Torres L."/>
            <person name="Arahal R.D."/>
            <person name="Lucena T."/>
        </authorList>
    </citation>
    <scope>NUCLEOTIDE SEQUENCE [LARGE SCALE GENOMIC DNA]</scope>
    <source>
        <strain evidence="2">CECT 8411</strain>
    </source>
</reference>
<dbReference type="GO" id="GO:0016020">
    <property type="term" value="C:membrane"/>
    <property type="evidence" value="ECO:0007669"/>
    <property type="project" value="InterPro"/>
</dbReference>
<dbReference type="AlphaFoldDB" id="A0A1X7A9S0"/>
<dbReference type="InterPro" id="IPR005331">
    <property type="entry name" value="Sulfotransferase"/>
</dbReference>
<dbReference type="InterPro" id="IPR027417">
    <property type="entry name" value="P-loop_NTPase"/>
</dbReference>
<proteinExistence type="predicted"/>
<evidence type="ECO:0000313" key="2">
    <source>
        <dbReference type="Proteomes" id="UP000193778"/>
    </source>
</evidence>
<dbReference type="SUPFAM" id="SSF52540">
    <property type="entry name" value="P-loop containing nucleoside triphosphate hydrolases"/>
    <property type="match status" value="1"/>
</dbReference>
<sequence>MVAISNKYKFVFLKSRKTAGTSIERALFPFCTKLDDDLPLELSDSHYGEGVARGPAPEGWRPHIPAARVRRRLGQEKWDSYFRFTAVRNPFDRVVSHFFWLRREDEIIQSDSFDDVRTAFRRFCVRPRYATDADIVMIDDKFVAQDAIRYECLADDLARMAQKLGFEKAMDPLPEFNKGIRKWGDIPVAEFYDDASIEAVKRAMGWVFDNFDYSEDPRDTRIPELKT</sequence>
<dbReference type="Proteomes" id="UP000193778">
    <property type="component" value="Unassembled WGS sequence"/>
</dbReference>
<dbReference type="EMBL" id="FWFP01000014">
    <property type="protein sequence ID" value="SLN73857.1"/>
    <property type="molecule type" value="Genomic_DNA"/>
</dbReference>